<dbReference type="InterPro" id="IPR011488">
    <property type="entry name" value="TIF_2_asu"/>
</dbReference>
<dbReference type="PANTHER" id="PTHR10602:SF0">
    <property type="entry name" value="EUKARYOTIC TRANSLATION INITIATION FACTOR 2 SUBUNIT 1"/>
    <property type="match status" value="1"/>
</dbReference>
<dbReference type="GO" id="GO:0003743">
    <property type="term" value="F:translation initiation factor activity"/>
    <property type="evidence" value="ECO:0007669"/>
    <property type="project" value="UniProtKB-KW"/>
</dbReference>
<dbReference type="RefSeq" id="XP_013248260.1">
    <property type="nucleotide sequence ID" value="XM_013392806.1"/>
</dbReference>
<protein>
    <submittedName>
        <fullName evidence="2">Eukaryotic translation initiation factor 2 alpha subunit, putative</fullName>
    </submittedName>
</protein>
<dbReference type="AlphaFoldDB" id="U6GRT7"/>
<evidence type="ECO:0000313" key="2">
    <source>
        <dbReference type="EMBL" id="CDI82282.1"/>
    </source>
</evidence>
<dbReference type="EMBL" id="HG672228">
    <property type="protein sequence ID" value="CDI82282.1"/>
    <property type="molecule type" value="Genomic_DNA"/>
</dbReference>
<organism evidence="2 3">
    <name type="scientific">Eimeria acervulina</name>
    <name type="common">Coccidian parasite</name>
    <dbReference type="NCBI Taxonomy" id="5801"/>
    <lineage>
        <taxon>Eukaryota</taxon>
        <taxon>Sar</taxon>
        <taxon>Alveolata</taxon>
        <taxon>Apicomplexa</taxon>
        <taxon>Conoidasida</taxon>
        <taxon>Coccidia</taxon>
        <taxon>Eucoccidiorida</taxon>
        <taxon>Eimeriorina</taxon>
        <taxon>Eimeriidae</taxon>
        <taxon>Eimeria</taxon>
    </lineage>
</organism>
<dbReference type="GO" id="GO:0043022">
    <property type="term" value="F:ribosome binding"/>
    <property type="evidence" value="ECO:0007669"/>
    <property type="project" value="TreeGrafter"/>
</dbReference>
<dbReference type="GO" id="GO:0003723">
    <property type="term" value="F:RNA binding"/>
    <property type="evidence" value="ECO:0007669"/>
    <property type="project" value="InterPro"/>
</dbReference>
<reference evidence="2" key="1">
    <citation type="submission" date="2013-10" db="EMBL/GenBank/DDBJ databases">
        <title>Genomic analysis of the causative agents of coccidiosis in chickens.</title>
        <authorList>
            <person name="Reid A.J."/>
            <person name="Blake D."/>
            <person name="Billington K."/>
            <person name="Browne H."/>
            <person name="Dunn M."/>
            <person name="Hung S."/>
            <person name="Kawahara F."/>
            <person name="Miranda-Saavedra D."/>
            <person name="Mourier T."/>
            <person name="Nagra H."/>
            <person name="Otto T.D."/>
            <person name="Rawlings N."/>
            <person name="Sanchez A."/>
            <person name="Sanders M."/>
            <person name="Subramaniam C."/>
            <person name="Tay Y."/>
            <person name="Dear P."/>
            <person name="Doerig C."/>
            <person name="Gruber A."/>
            <person name="Parkinson J."/>
            <person name="Shirley M."/>
            <person name="Wan K.L."/>
            <person name="Berriman M."/>
            <person name="Tomley F."/>
            <person name="Pain A."/>
        </authorList>
    </citation>
    <scope>NUCLEOTIDE SEQUENCE</scope>
    <source>
        <strain evidence="2">Houghton</strain>
    </source>
</reference>
<gene>
    <name evidence="2" type="ORF">EAH_00065730</name>
</gene>
<dbReference type="OrthoDB" id="1685042at2759"/>
<dbReference type="SUPFAM" id="SSF110993">
    <property type="entry name" value="eIF-2-alpha, C-terminal domain"/>
    <property type="match status" value="1"/>
</dbReference>
<accession>U6GRT7</accession>
<dbReference type="Gene3D" id="3.30.70.1130">
    <property type="entry name" value="EIF_2_alpha"/>
    <property type="match status" value="1"/>
</dbReference>
<sequence length="100" mass="10974">AAALDPDEVFGGLDVAEEVKQSLIQDIQLRLAPQALKLRARVDVWCFGRDGIEAVRAALQAGREVGDEKVEIIVKLIAPPQYVIVTSCFDRDTGLNKIQE</sequence>
<dbReference type="GO" id="GO:0005850">
    <property type="term" value="C:eukaryotic translation initiation factor 2 complex"/>
    <property type="evidence" value="ECO:0007669"/>
    <property type="project" value="TreeGrafter"/>
</dbReference>
<feature type="non-terminal residue" evidence="2">
    <location>
        <position position="100"/>
    </location>
</feature>
<evidence type="ECO:0000313" key="3">
    <source>
        <dbReference type="Proteomes" id="UP000018050"/>
    </source>
</evidence>
<dbReference type="GeneID" id="25274643"/>
<dbReference type="PANTHER" id="PTHR10602">
    <property type="entry name" value="EUKARYOTIC TRANSLATION INITIATION FACTOR 2 SUBUNIT 1"/>
    <property type="match status" value="1"/>
</dbReference>
<proteinExistence type="predicted"/>
<reference evidence="2" key="2">
    <citation type="submission" date="2013-10" db="EMBL/GenBank/DDBJ databases">
        <authorList>
            <person name="Aslett M."/>
        </authorList>
    </citation>
    <scope>NUCLEOTIDE SEQUENCE</scope>
    <source>
        <strain evidence="2">Houghton</strain>
    </source>
</reference>
<dbReference type="VEuPathDB" id="ToxoDB:EAH_00065730"/>
<evidence type="ECO:0000256" key="1">
    <source>
        <dbReference type="ARBA" id="ARBA00022917"/>
    </source>
</evidence>
<dbReference type="Pfam" id="PF07541">
    <property type="entry name" value="EIF_2_alpha"/>
    <property type="match status" value="1"/>
</dbReference>
<keyword evidence="2" id="KW-0396">Initiation factor</keyword>
<dbReference type="InterPro" id="IPR024055">
    <property type="entry name" value="TIF2_asu_C"/>
</dbReference>
<keyword evidence="3" id="KW-1185">Reference proteome</keyword>
<name>U6GRT7_EIMAC</name>
<dbReference type="Proteomes" id="UP000018050">
    <property type="component" value="Unassembled WGS sequence"/>
</dbReference>
<feature type="non-terminal residue" evidence="2">
    <location>
        <position position="1"/>
    </location>
</feature>
<keyword evidence="1" id="KW-0648">Protein biosynthesis</keyword>
<dbReference type="GO" id="GO:0033290">
    <property type="term" value="C:eukaryotic 48S preinitiation complex"/>
    <property type="evidence" value="ECO:0007669"/>
    <property type="project" value="TreeGrafter"/>
</dbReference>